<dbReference type="PANTHER" id="PTHR12338">
    <property type="entry name" value="AUTOTRANSPORTER"/>
    <property type="match status" value="1"/>
</dbReference>
<dbReference type="InterPro" id="IPR011050">
    <property type="entry name" value="Pectin_lyase_fold/virulence"/>
</dbReference>
<dbReference type="Pfam" id="PF05860">
    <property type="entry name" value="TPS"/>
    <property type="match status" value="1"/>
</dbReference>
<dbReference type="SUPFAM" id="SSF51126">
    <property type="entry name" value="Pectin lyase-like"/>
    <property type="match status" value="1"/>
</dbReference>
<protein>
    <submittedName>
        <fullName evidence="1">Uncharacterized protein</fullName>
    </submittedName>
</protein>
<dbReference type="NCBIfam" id="TIGR01901">
    <property type="entry name" value="adhes_NPXG"/>
    <property type="match status" value="1"/>
</dbReference>
<proteinExistence type="predicted"/>
<evidence type="ECO:0000313" key="2">
    <source>
        <dbReference type="Proteomes" id="UP000239406"/>
    </source>
</evidence>
<accession>A0A2S5T8R5</accession>
<dbReference type="Proteomes" id="UP000239406">
    <property type="component" value="Unassembled WGS sequence"/>
</dbReference>
<dbReference type="InterPro" id="IPR008638">
    <property type="entry name" value="FhaB/CdiA-like_TPS"/>
</dbReference>
<dbReference type="Gene3D" id="2.160.20.10">
    <property type="entry name" value="Single-stranded right-handed beta-helix, Pectin lyase-like"/>
    <property type="match status" value="1"/>
</dbReference>
<dbReference type="InterPro" id="IPR050909">
    <property type="entry name" value="Bact_Autotransporter_VF"/>
</dbReference>
<dbReference type="AlphaFoldDB" id="A0A2S5T8R5"/>
<dbReference type="EMBL" id="PSNY01000002">
    <property type="protein sequence ID" value="PPE71349.1"/>
    <property type="molecule type" value="Genomic_DNA"/>
</dbReference>
<comment type="caution">
    <text evidence="1">The sequence shown here is derived from an EMBL/GenBank/DDBJ whole genome shotgun (WGS) entry which is preliminary data.</text>
</comment>
<keyword evidence="2" id="KW-1185">Reference proteome</keyword>
<dbReference type="SMART" id="SM00912">
    <property type="entry name" value="Haemagg_act"/>
    <property type="match status" value="1"/>
</dbReference>
<sequence length="1127" mass="112798">MTARMSFSTVPRVDVPSAAASRPVRQARRGTAPVPPAARRGFPVRPLAAALALGFAVPAAHALPQGAQVVRGSAQISQQGSHLQVTNTPGAVIHWQSFGIGAGQSVYFQQQNARSAVLNRVVGGSPSEILGTLGSNGRVFLINGAGIVFGKGAVIDTAGFTASTLNISDADWKAGRVRLQAEGVPGGIAITDVVQVHGDVYLVAPQITNTGAVKVENGHAVLAAGQSVAITGRGLEGIQLEVVNPGDQVLNLGSIEAGAVGLFAGTLKHSGAVQANALETVDGKVWLKAHDGVEVSGQATARQGSLGGEIVVTGADTRVTASARLDASGARGGGAVYVGGGWQGQDPAIDNARTTRVEQGAQVRADAIEVGDGGTVVVWSDGQTSTLGHLSARGGAQGGNGGRVETSGKTLVRSGLPDVGAPQGRGGTWLLDPDQVLILPGSGSFNFSGQMDADDPGPTQIYQEEIESFSGVDIRIEARQGITASGWGSGSQLIISEGSSLTLRTTDASCPTTVACGIDLATSGPDQIVALSGSTSTSAGTITILAGVQNPAVPGQQSAQVRVNDIVTYGGDVTIRAAGNITVNSIETSGDNEFFNPALFNAGNVTVASENGAVDLGAVVAAGARADTPGRGGDILIEGRQQADGTPAVRIREGVASIGGDGDMDGNGADGGNIEVVLKGATNGDAGVLHLEDNGLFLPDYFPNYNRGGLHSIGGSAFEANPGAGDGGNGGNVTVRGADAGTDIRIVMEDRATITSRGGWPAVGSGSSGNAGSISIEGRNVTLDGGVYVGLRSDQPGADFAVGEGSDVSVQAGGDLTLTGDVELAAETLSLTAGGDIAGMAGAATPQLRSEVLALQAGGNITATMDTDVLLAASDSSGRTVRLTNTGSGTLSVWSGLNPGGDFVLDTAGVLEVRATSDGSRIQARNVTLTAQGGIGVIGQAANPQQPMAVTPGPAGSAAIVASNNLTLNANGPLWLIGGSTAAHVAGEHVAINATSLSLTGGTGNNAYAAIQYGSDLALGLPGGATLSFSPGSGANADAVIYTTASRPSFVAIDPSWICTPDCAPDFRHSTGGPLGDGVANRGLTQGLPAEETQADIPVIQVLVQLQRILESERFGEVALEAENVCR</sequence>
<gene>
    <name evidence="1" type="ORF">C1702_02710</name>
</gene>
<organism evidence="1 2">
    <name type="scientific">Caldimonas thermodepolymerans</name>
    <dbReference type="NCBI Taxonomy" id="215580"/>
    <lineage>
        <taxon>Bacteria</taxon>
        <taxon>Pseudomonadati</taxon>
        <taxon>Pseudomonadota</taxon>
        <taxon>Betaproteobacteria</taxon>
        <taxon>Burkholderiales</taxon>
        <taxon>Sphaerotilaceae</taxon>
        <taxon>Caldimonas</taxon>
    </lineage>
</organism>
<name>A0A2S5T8R5_9BURK</name>
<evidence type="ECO:0000313" key="1">
    <source>
        <dbReference type="EMBL" id="PPE71349.1"/>
    </source>
</evidence>
<dbReference type="PANTHER" id="PTHR12338:SF5">
    <property type="entry name" value="ANTIGEN 43-RELATED"/>
    <property type="match status" value="1"/>
</dbReference>
<reference evidence="1 2" key="1">
    <citation type="submission" date="2018-02" db="EMBL/GenBank/DDBJ databases">
        <title>Reclassifiation of [Polyangium] brachysporum DSM 7029 as Guopingzhaonella breviflexa gen. nov., sp. nov., a member of the family Comamonadaceae.</title>
        <authorList>
            <person name="Tang B."/>
        </authorList>
    </citation>
    <scope>NUCLEOTIDE SEQUENCE [LARGE SCALE GENOMIC DNA]</scope>
    <source>
        <strain evidence="1 2">DSM 15344</strain>
    </source>
</reference>
<dbReference type="InterPro" id="IPR012334">
    <property type="entry name" value="Pectin_lyas_fold"/>
</dbReference>